<feature type="binding site" evidence="8">
    <location>
        <position position="261"/>
    </location>
    <ligand>
        <name>NAD(+)</name>
        <dbReference type="ChEBI" id="CHEBI:57540"/>
    </ligand>
</feature>
<sequence length="470" mass="49147">MIRADLCIIGAGAGGLSLAAGATQMGARVVLVEGAEMGGDCLNHGCVPSKALIEAARAAHTMATAGRFGLAPVRPVVDYAAVMDHVARTIAAIAPMDSQERFEGLGVHVIRGWGRFAGPDTLEAAGQQIRARRFVIATGSRPALPPLPGLDETPYLTNETLFSLRAAPAHLLVLGGGPIGVEMAQAHLRLGVAVTLIESGRLMGREDPELAAQITATLRAEGATVLDQTAALRVEPAGEGVRLHLADGRQILGSHLLVATGRRVALEALNLSAAGVEASATGVRVGDDLRSVSNRRVYAIGDAAGRGQFTHAAGYHAGIVLRQVLLGLPARIGAPIPRVTYSDPELAQVGLTEPEARAAHGDRLQVLHWGFDHNDRAQAMAETTGRIKLMVVRGRAVGVSICGPHAGELIGLWALMLGARLRLSALAGAVLPYPTLSEVSKRAAGAYFSPKLFDNPVIRLVVRSVQRLLP</sequence>
<evidence type="ECO:0000256" key="5">
    <source>
        <dbReference type="ARBA" id="ARBA00023002"/>
    </source>
</evidence>
<evidence type="ECO:0000256" key="2">
    <source>
        <dbReference type="ARBA" id="ARBA00022630"/>
    </source>
</evidence>
<reference evidence="13" key="1">
    <citation type="journal article" date="2014" name="Int. J. Syst. Evol. Microbiol.">
        <title>Complete genome sequence of Corynebacterium casei LMG S-19264T (=DSM 44701T), isolated from a smear-ripened cheese.</title>
        <authorList>
            <consortium name="US DOE Joint Genome Institute (JGI-PGF)"/>
            <person name="Walter F."/>
            <person name="Albersmeier A."/>
            <person name="Kalinowski J."/>
            <person name="Ruckert C."/>
        </authorList>
    </citation>
    <scope>NUCLEOTIDE SEQUENCE</scope>
    <source>
        <strain evidence="13">KCTC 23714</strain>
    </source>
</reference>
<comment type="caution">
    <text evidence="13">The sequence shown here is derived from an EMBL/GenBank/DDBJ whole genome shotgun (WGS) entry which is preliminary data.</text>
</comment>
<dbReference type="PIRSF" id="PIRSF000350">
    <property type="entry name" value="Mercury_reductase_MerA"/>
    <property type="match status" value="1"/>
</dbReference>
<feature type="binding site" evidence="8">
    <location>
        <position position="302"/>
    </location>
    <ligand>
        <name>FAD</name>
        <dbReference type="ChEBI" id="CHEBI:57692"/>
    </ligand>
</feature>
<dbReference type="PANTHER" id="PTHR43014">
    <property type="entry name" value="MERCURIC REDUCTASE"/>
    <property type="match status" value="1"/>
</dbReference>
<evidence type="ECO:0000256" key="3">
    <source>
        <dbReference type="ARBA" id="ARBA00022827"/>
    </source>
</evidence>
<dbReference type="GO" id="GO:0050660">
    <property type="term" value="F:flavin adenine dinucleotide binding"/>
    <property type="evidence" value="ECO:0007669"/>
    <property type="project" value="TreeGrafter"/>
</dbReference>
<dbReference type="InterPro" id="IPR012999">
    <property type="entry name" value="Pyr_OxRdtase_I_AS"/>
</dbReference>
<dbReference type="GO" id="GO:0016668">
    <property type="term" value="F:oxidoreductase activity, acting on a sulfur group of donors, NAD(P) as acceptor"/>
    <property type="evidence" value="ECO:0007669"/>
    <property type="project" value="InterPro"/>
</dbReference>
<dbReference type="EMBL" id="BMYQ01000002">
    <property type="protein sequence ID" value="GGW26089.1"/>
    <property type="molecule type" value="Genomic_DNA"/>
</dbReference>
<feature type="binding site" evidence="8">
    <location>
        <position position="114"/>
    </location>
    <ligand>
        <name>FAD</name>
        <dbReference type="ChEBI" id="CHEBI:57692"/>
    </ligand>
</feature>
<dbReference type="InterPro" id="IPR016156">
    <property type="entry name" value="FAD/NAD-linked_Rdtase_dimer_sf"/>
</dbReference>
<dbReference type="InterPro" id="IPR036188">
    <property type="entry name" value="FAD/NAD-bd_sf"/>
</dbReference>
<evidence type="ECO:0000256" key="9">
    <source>
        <dbReference type="PIRSR" id="PIRSR000350-4"/>
    </source>
</evidence>
<dbReference type="Gene3D" id="3.30.390.30">
    <property type="match status" value="1"/>
</dbReference>
<keyword evidence="14" id="KW-1185">Reference proteome</keyword>
<feature type="domain" description="FAD/NAD(P)-binding" evidence="12">
    <location>
        <begin position="5"/>
        <end position="316"/>
    </location>
</feature>
<evidence type="ECO:0000259" key="11">
    <source>
        <dbReference type="Pfam" id="PF02852"/>
    </source>
</evidence>
<dbReference type="Pfam" id="PF02852">
    <property type="entry name" value="Pyr_redox_dim"/>
    <property type="match status" value="1"/>
</dbReference>
<keyword evidence="3 8" id="KW-0274">FAD</keyword>
<dbReference type="PROSITE" id="PS00076">
    <property type="entry name" value="PYRIDINE_REDOX_1"/>
    <property type="match status" value="1"/>
</dbReference>
<keyword evidence="5 10" id="KW-0560">Oxidoreductase</keyword>
<evidence type="ECO:0000256" key="8">
    <source>
        <dbReference type="PIRSR" id="PIRSR000350-3"/>
    </source>
</evidence>
<feature type="binding site" evidence="8">
    <location>
        <begin position="138"/>
        <end position="140"/>
    </location>
    <ligand>
        <name>FAD</name>
        <dbReference type="ChEBI" id="CHEBI:57692"/>
    </ligand>
</feature>
<dbReference type="Pfam" id="PF07992">
    <property type="entry name" value="Pyr_redox_2"/>
    <property type="match status" value="1"/>
</dbReference>
<feature type="disulfide bond" description="Redox-active" evidence="9">
    <location>
        <begin position="41"/>
        <end position="46"/>
    </location>
</feature>
<dbReference type="SUPFAM" id="SSF51905">
    <property type="entry name" value="FAD/NAD(P)-binding domain"/>
    <property type="match status" value="1"/>
</dbReference>
<feature type="binding site" evidence="8">
    <location>
        <position position="198"/>
    </location>
    <ligand>
        <name>NAD(+)</name>
        <dbReference type="ChEBI" id="CHEBI:57540"/>
    </ligand>
</feature>
<keyword evidence="4" id="KW-0521">NADP</keyword>
<dbReference type="SUPFAM" id="SSF55424">
    <property type="entry name" value="FAD/NAD-linked reductases, dimerisation (C-terminal) domain"/>
    <property type="match status" value="1"/>
</dbReference>
<keyword evidence="6" id="KW-1015">Disulfide bond</keyword>
<dbReference type="AlphaFoldDB" id="A0A918MJ49"/>
<dbReference type="PRINTS" id="PR00411">
    <property type="entry name" value="PNDRDTASEI"/>
</dbReference>
<feature type="binding site" evidence="8">
    <location>
        <begin position="175"/>
        <end position="182"/>
    </location>
    <ligand>
        <name>NAD(+)</name>
        <dbReference type="ChEBI" id="CHEBI:57540"/>
    </ligand>
</feature>
<dbReference type="InterPro" id="IPR004099">
    <property type="entry name" value="Pyr_nucl-diS_OxRdtase_dimer"/>
</dbReference>
<accession>A0A918MJ49</accession>
<comment type="cofactor">
    <cofactor evidence="8">
        <name>FAD</name>
        <dbReference type="ChEBI" id="CHEBI:57692"/>
    </cofactor>
    <text evidence="8">Binds 1 FAD per subunit.</text>
</comment>
<organism evidence="13 14">
    <name type="scientific">Gemmobacter lanyuensis</name>
    <dbReference type="NCBI Taxonomy" id="1054497"/>
    <lineage>
        <taxon>Bacteria</taxon>
        <taxon>Pseudomonadati</taxon>
        <taxon>Pseudomonadota</taxon>
        <taxon>Alphaproteobacteria</taxon>
        <taxon>Rhodobacterales</taxon>
        <taxon>Paracoccaceae</taxon>
        <taxon>Gemmobacter</taxon>
    </lineage>
</organism>
<keyword evidence="8" id="KW-0520">NAD</keyword>
<keyword evidence="8" id="KW-0547">Nucleotide-binding</keyword>
<gene>
    <name evidence="13" type="primary">merA1</name>
    <name evidence="13" type="ORF">GCM10011452_12740</name>
</gene>
<feature type="domain" description="Pyridine nucleotide-disulphide oxidoreductase dimerisation" evidence="11">
    <location>
        <begin position="336"/>
        <end position="443"/>
    </location>
</feature>
<evidence type="ECO:0000259" key="12">
    <source>
        <dbReference type="Pfam" id="PF07992"/>
    </source>
</evidence>
<name>A0A918MJ49_9RHOB</name>
<evidence type="ECO:0000256" key="6">
    <source>
        <dbReference type="ARBA" id="ARBA00023157"/>
    </source>
</evidence>
<dbReference type="InterPro" id="IPR001100">
    <property type="entry name" value="Pyr_nuc-diS_OxRdtase"/>
</dbReference>
<protein>
    <submittedName>
        <fullName evidence="13">Dihydrolipoamide dehydrogenase</fullName>
    </submittedName>
</protein>
<evidence type="ECO:0000256" key="4">
    <source>
        <dbReference type="ARBA" id="ARBA00022857"/>
    </source>
</evidence>
<evidence type="ECO:0000256" key="7">
    <source>
        <dbReference type="ARBA" id="ARBA00023284"/>
    </source>
</evidence>
<dbReference type="Proteomes" id="UP000628984">
    <property type="component" value="Unassembled WGS sequence"/>
</dbReference>
<dbReference type="PANTHER" id="PTHR43014:SF2">
    <property type="entry name" value="MERCURIC REDUCTASE"/>
    <property type="match status" value="1"/>
</dbReference>
<evidence type="ECO:0000256" key="1">
    <source>
        <dbReference type="ARBA" id="ARBA00007532"/>
    </source>
</evidence>
<keyword evidence="7 10" id="KW-0676">Redox-active center</keyword>
<keyword evidence="2 10" id="KW-0285">Flavoprotein</keyword>
<dbReference type="RefSeq" id="WP_189632997.1">
    <property type="nucleotide sequence ID" value="NZ_BMYQ01000002.1"/>
</dbReference>
<dbReference type="InterPro" id="IPR023753">
    <property type="entry name" value="FAD/NAD-binding_dom"/>
</dbReference>
<reference evidence="13" key="2">
    <citation type="submission" date="2020-09" db="EMBL/GenBank/DDBJ databases">
        <authorList>
            <person name="Sun Q."/>
            <person name="Kim S."/>
        </authorList>
    </citation>
    <scope>NUCLEOTIDE SEQUENCE</scope>
    <source>
        <strain evidence="13">KCTC 23714</strain>
    </source>
</reference>
<dbReference type="PRINTS" id="PR00368">
    <property type="entry name" value="FADPNR"/>
</dbReference>
<evidence type="ECO:0000313" key="13">
    <source>
        <dbReference type="EMBL" id="GGW26089.1"/>
    </source>
</evidence>
<evidence type="ECO:0000256" key="10">
    <source>
        <dbReference type="RuleBase" id="RU003691"/>
    </source>
</evidence>
<comment type="similarity">
    <text evidence="1 10">Belongs to the class-I pyridine nucleotide-disulfide oxidoreductase family.</text>
</comment>
<dbReference type="GO" id="GO:0003955">
    <property type="term" value="F:NAD(P)H dehydrogenase (quinone) activity"/>
    <property type="evidence" value="ECO:0007669"/>
    <property type="project" value="TreeGrafter"/>
</dbReference>
<evidence type="ECO:0000313" key="14">
    <source>
        <dbReference type="Proteomes" id="UP000628984"/>
    </source>
</evidence>
<dbReference type="Gene3D" id="3.50.50.60">
    <property type="entry name" value="FAD/NAD(P)-binding domain"/>
    <property type="match status" value="2"/>
</dbReference>
<proteinExistence type="inferred from homology"/>
<dbReference type="FunFam" id="3.30.390.30:FF:000001">
    <property type="entry name" value="Dihydrolipoyl dehydrogenase"/>
    <property type="match status" value="1"/>
</dbReference>
<feature type="binding site" evidence="8">
    <location>
        <position position="50"/>
    </location>
    <ligand>
        <name>FAD</name>
        <dbReference type="ChEBI" id="CHEBI:57692"/>
    </ligand>
</feature>